<dbReference type="EMBL" id="KZ559133">
    <property type="protein sequence ID" value="PLB38787.1"/>
    <property type="molecule type" value="Genomic_DNA"/>
</dbReference>
<gene>
    <name evidence="2" type="ORF">BDW47DRAFT_104296</name>
</gene>
<dbReference type="RefSeq" id="XP_024672799.1">
    <property type="nucleotide sequence ID" value="XM_024812292.1"/>
</dbReference>
<feature type="transmembrane region" description="Helical" evidence="1">
    <location>
        <begin position="34"/>
        <end position="58"/>
    </location>
</feature>
<proteinExistence type="predicted"/>
<evidence type="ECO:0000256" key="1">
    <source>
        <dbReference type="SAM" id="Phobius"/>
    </source>
</evidence>
<evidence type="ECO:0000313" key="2">
    <source>
        <dbReference type="EMBL" id="PLB38787.1"/>
    </source>
</evidence>
<organism evidence="2 3">
    <name type="scientific">Aspergillus candidus</name>
    <dbReference type="NCBI Taxonomy" id="41067"/>
    <lineage>
        <taxon>Eukaryota</taxon>
        <taxon>Fungi</taxon>
        <taxon>Dikarya</taxon>
        <taxon>Ascomycota</taxon>
        <taxon>Pezizomycotina</taxon>
        <taxon>Eurotiomycetes</taxon>
        <taxon>Eurotiomycetidae</taxon>
        <taxon>Eurotiales</taxon>
        <taxon>Aspergillaceae</taxon>
        <taxon>Aspergillus</taxon>
        <taxon>Aspergillus subgen. Circumdati</taxon>
    </lineage>
</organism>
<keyword evidence="3" id="KW-1185">Reference proteome</keyword>
<keyword evidence="1" id="KW-1133">Transmembrane helix</keyword>
<dbReference type="AlphaFoldDB" id="A0A2I2FDV5"/>
<dbReference type="Proteomes" id="UP000234585">
    <property type="component" value="Unassembled WGS sequence"/>
</dbReference>
<dbReference type="GeneID" id="36519452"/>
<keyword evidence="1" id="KW-0812">Transmembrane</keyword>
<reference evidence="2 3" key="1">
    <citation type="submission" date="2017-12" db="EMBL/GenBank/DDBJ databases">
        <authorList>
            <consortium name="DOE Joint Genome Institute"/>
            <person name="Haridas S."/>
            <person name="Kjaerbolling I."/>
            <person name="Vesth T.C."/>
            <person name="Frisvad J.C."/>
            <person name="Nybo J.L."/>
            <person name="Theobald S."/>
            <person name="Kuo A."/>
            <person name="Bowyer P."/>
            <person name="Matsuda Y."/>
            <person name="Mondo S."/>
            <person name="Lyhne E.K."/>
            <person name="Kogle M.E."/>
            <person name="Clum A."/>
            <person name="Lipzen A."/>
            <person name="Salamov A."/>
            <person name="Ngan C.Y."/>
            <person name="Daum C."/>
            <person name="Chiniquy J."/>
            <person name="Barry K."/>
            <person name="LaButti K."/>
            <person name="Simmons B.A."/>
            <person name="Magnuson J.K."/>
            <person name="Mortensen U.H."/>
            <person name="Larsen T.O."/>
            <person name="Grigoriev I.V."/>
            <person name="Baker S.E."/>
            <person name="Andersen M.R."/>
            <person name="Nordberg H.P."/>
            <person name="Cantor M.N."/>
            <person name="Hua S.X."/>
        </authorList>
    </citation>
    <scope>NUCLEOTIDE SEQUENCE [LARGE SCALE GENOMIC DNA]</scope>
    <source>
        <strain evidence="2 3">CBS 102.13</strain>
    </source>
</reference>
<accession>A0A2I2FDV5</accession>
<protein>
    <submittedName>
        <fullName evidence="2">Uncharacterized protein</fullName>
    </submittedName>
</protein>
<sequence>MRCSCSVHSPCFCYFTSCSFSTRRPNYRGPRRGCILRVCLLSFFFSSSSFPLGCVVFLKDTEKPPDRQDGRASNRCLIDIDILEIAGYPRIVPIG</sequence>
<keyword evidence="1" id="KW-0472">Membrane</keyword>
<evidence type="ECO:0000313" key="3">
    <source>
        <dbReference type="Proteomes" id="UP000234585"/>
    </source>
</evidence>
<name>A0A2I2FDV5_ASPCN</name>